<keyword evidence="3" id="KW-1185">Reference proteome</keyword>
<dbReference type="AlphaFoldDB" id="A0A4C1ZNR7"/>
<feature type="region of interest" description="Disordered" evidence="1">
    <location>
        <begin position="150"/>
        <end position="172"/>
    </location>
</feature>
<protein>
    <submittedName>
        <fullName evidence="2">Uncharacterized protein</fullName>
    </submittedName>
</protein>
<proteinExistence type="predicted"/>
<comment type="caution">
    <text evidence="2">The sequence shown here is derived from an EMBL/GenBank/DDBJ whole genome shotgun (WGS) entry which is preliminary data.</text>
</comment>
<gene>
    <name evidence="2" type="ORF">EVAR_79985_1</name>
</gene>
<name>A0A4C1ZNR7_EUMVA</name>
<dbReference type="Proteomes" id="UP000299102">
    <property type="component" value="Unassembled WGS sequence"/>
</dbReference>
<evidence type="ECO:0000313" key="3">
    <source>
        <dbReference type="Proteomes" id="UP000299102"/>
    </source>
</evidence>
<dbReference type="EMBL" id="BGZK01002086">
    <property type="protein sequence ID" value="GBP90501.1"/>
    <property type="molecule type" value="Genomic_DNA"/>
</dbReference>
<sequence>MSDNDRTGNRLTRFGHKGVSCTEREDDIDLGRCTGSWGEMSPRRRWRPSAHPNRSQPVAAPAPRRLPIIALCRCARPSPREDKKKIATLKRNISKYESDFEVEHGYPIGRSDRMTDVRLTACMRALQRLQAEKRCIKADPVEYALGCKQPSCRNETRNSTPNSKRQAHGGSRARHRGVFVLVTCARATQWLEACRSSARSGLARARDRRRSYRREGAAKAARAVAVGWRGVGHPRISAGRRRARPLRPLTSVVKRALGARR</sequence>
<organism evidence="2 3">
    <name type="scientific">Eumeta variegata</name>
    <name type="common">Bagworm moth</name>
    <name type="synonym">Eumeta japonica</name>
    <dbReference type="NCBI Taxonomy" id="151549"/>
    <lineage>
        <taxon>Eukaryota</taxon>
        <taxon>Metazoa</taxon>
        <taxon>Ecdysozoa</taxon>
        <taxon>Arthropoda</taxon>
        <taxon>Hexapoda</taxon>
        <taxon>Insecta</taxon>
        <taxon>Pterygota</taxon>
        <taxon>Neoptera</taxon>
        <taxon>Endopterygota</taxon>
        <taxon>Lepidoptera</taxon>
        <taxon>Glossata</taxon>
        <taxon>Ditrysia</taxon>
        <taxon>Tineoidea</taxon>
        <taxon>Psychidae</taxon>
        <taxon>Oiketicinae</taxon>
        <taxon>Eumeta</taxon>
    </lineage>
</organism>
<feature type="compositionally biased region" description="Polar residues" evidence="1">
    <location>
        <begin position="151"/>
        <end position="164"/>
    </location>
</feature>
<dbReference type="OrthoDB" id="185175at2759"/>
<reference evidence="2 3" key="1">
    <citation type="journal article" date="2019" name="Commun. Biol.">
        <title>The bagworm genome reveals a unique fibroin gene that provides high tensile strength.</title>
        <authorList>
            <person name="Kono N."/>
            <person name="Nakamura H."/>
            <person name="Ohtoshi R."/>
            <person name="Tomita M."/>
            <person name="Numata K."/>
            <person name="Arakawa K."/>
        </authorList>
    </citation>
    <scope>NUCLEOTIDE SEQUENCE [LARGE SCALE GENOMIC DNA]</scope>
</reference>
<evidence type="ECO:0000313" key="2">
    <source>
        <dbReference type="EMBL" id="GBP90501.1"/>
    </source>
</evidence>
<accession>A0A4C1ZNR7</accession>
<evidence type="ECO:0000256" key="1">
    <source>
        <dbReference type="SAM" id="MobiDB-lite"/>
    </source>
</evidence>